<dbReference type="RefSeq" id="WP_275710141.1">
    <property type="nucleotide sequence ID" value="NZ_JAKLTN010000002.1"/>
</dbReference>
<name>A0ABS9K2F3_9RHOO</name>
<dbReference type="Pfam" id="PF04972">
    <property type="entry name" value="BON"/>
    <property type="match status" value="1"/>
</dbReference>
<dbReference type="PROSITE" id="PS51257">
    <property type="entry name" value="PROKAR_LIPOPROTEIN"/>
    <property type="match status" value="1"/>
</dbReference>
<dbReference type="InterPro" id="IPR007055">
    <property type="entry name" value="BON_dom"/>
</dbReference>
<accession>A0ABS9K2F3</accession>
<dbReference type="EMBL" id="JAKLTN010000002">
    <property type="protein sequence ID" value="MCG2577254.1"/>
    <property type="molecule type" value="Genomic_DNA"/>
</dbReference>
<feature type="signal peptide" evidence="1">
    <location>
        <begin position="1"/>
        <end position="21"/>
    </location>
</feature>
<dbReference type="PANTHER" id="PTHR34606">
    <property type="entry name" value="BON DOMAIN-CONTAINING PROTEIN"/>
    <property type="match status" value="1"/>
</dbReference>
<comment type="caution">
    <text evidence="3">The sequence shown here is derived from an EMBL/GenBank/DDBJ whole genome shotgun (WGS) entry which is preliminary data.</text>
</comment>
<organism evidence="3 4">
    <name type="scientific">Dechloromonas hankyongensis</name>
    <dbReference type="NCBI Taxonomy" id="2908002"/>
    <lineage>
        <taxon>Bacteria</taxon>
        <taxon>Pseudomonadati</taxon>
        <taxon>Pseudomonadota</taxon>
        <taxon>Betaproteobacteria</taxon>
        <taxon>Rhodocyclales</taxon>
        <taxon>Azonexaceae</taxon>
        <taxon>Dechloromonas</taxon>
    </lineage>
</organism>
<keyword evidence="1" id="KW-0732">Signal</keyword>
<evidence type="ECO:0000259" key="2">
    <source>
        <dbReference type="PROSITE" id="PS50914"/>
    </source>
</evidence>
<proteinExistence type="predicted"/>
<feature type="chain" id="PRO_5047292590" evidence="1">
    <location>
        <begin position="22"/>
        <end position="104"/>
    </location>
</feature>
<dbReference type="InterPro" id="IPR051686">
    <property type="entry name" value="Lipoprotein_DolP"/>
</dbReference>
<evidence type="ECO:0000313" key="3">
    <source>
        <dbReference type="EMBL" id="MCG2577254.1"/>
    </source>
</evidence>
<protein>
    <submittedName>
        <fullName evidence="3">BON domain-containing protein</fullName>
    </submittedName>
</protein>
<dbReference type="Proteomes" id="UP001165384">
    <property type="component" value="Unassembled WGS sequence"/>
</dbReference>
<dbReference type="Gene3D" id="3.30.1340.30">
    <property type="match status" value="1"/>
</dbReference>
<evidence type="ECO:0000313" key="4">
    <source>
        <dbReference type="Proteomes" id="UP001165384"/>
    </source>
</evidence>
<sequence length="104" mass="11008">MLNKKSGIATLLLLTALTACAGNTAKESTGEFIDDSTITTKVKTAFVQSKEVKATNIQVETFKGTVQLSGFADSSMEIERAAQIAAKVSGVKAVRNDIRLKSAQ</sequence>
<dbReference type="PANTHER" id="PTHR34606:SF16">
    <property type="entry name" value="BON DOMAIN-CONTAINING PROTEIN"/>
    <property type="match status" value="1"/>
</dbReference>
<gene>
    <name evidence="3" type="ORF">LZ012_09640</name>
</gene>
<keyword evidence="4" id="KW-1185">Reference proteome</keyword>
<feature type="domain" description="BON" evidence="2">
    <location>
        <begin position="34"/>
        <end position="102"/>
    </location>
</feature>
<dbReference type="InterPro" id="IPR014004">
    <property type="entry name" value="Transpt-assoc_nodulatn_dom_bac"/>
</dbReference>
<evidence type="ECO:0000256" key="1">
    <source>
        <dbReference type="SAM" id="SignalP"/>
    </source>
</evidence>
<reference evidence="3" key="1">
    <citation type="submission" date="2022-01" db="EMBL/GenBank/DDBJ databases">
        <authorList>
            <person name="Jo J.-H."/>
            <person name="Im W.-T."/>
        </authorList>
    </citation>
    <scope>NUCLEOTIDE SEQUENCE</scope>
    <source>
        <strain evidence="3">XY25</strain>
    </source>
</reference>
<dbReference type="SMART" id="SM00749">
    <property type="entry name" value="BON"/>
    <property type="match status" value="1"/>
</dbReference>
<dbReference type="PROSITE" id="PS50914">
    <property type="entry name" value="BON"/>
    <property type="match status" value="1"/>
</dbReference>